<reference evidence="1 2" key="1">
    <citation type="journal article" date="2024" name="Nat. Commun.">
        <title>Phylogenomics reveals the evolutionary origins of lichenization in chlorophyte algae.</title>
        <authorList>
            <person name="Puginier C."/>
            <person name="Libourel C."/>
            <person name="Otte J."/>
            <person name="Skaloud P."/>
            <person name="Haon M."/>
            <person name="Grisel S."/>
            <person name="Petersen M."/>
            <person name="Berrin J.G."/>
            <person name="Delaux P.M."/>
            <person name="Dal Grande F."/>
            <person name="Keller J."/>
        </authorList>
    </citation>
    <scope>NUCLEOTIDE SEQUENCE [LARGE SCALE GENOMIC DNA]</scope>
    <source>
        <strain evidence="1 2">SAG 2043</strain>
    </source>
</reference>
<organism evidence="1 2">
    <name type="scientific">[Myrmecia] bisecta</name>
    <dbReference type="NCBI Taxonomy" id="41462"/>
    <lineage>
        <taxon>Eukaryota</taxon>
        <taxon>Viridiplantae</taxon>
        <taxon>Chlorophyta</taxon>
        <taxon>core chlorophytes</taxon>
        <taxon>Trebouxiophyceae</taxon>
        <taxon>Trebouxiales</taxon>
        <taxon>Trebouxiaceae</taxon>
        <taxon>Myrmecia</taxon>
    </lineage>
</organism>
<accession>A0AAW1P034</accession>
<evidence type="ECO:0000313" key="2">
    <source>
        <dbReference type="Proteomes" id="UP001489004"/>
    </source>
</evidence>
<proteinExistence type="predicted"/>
<comment type="caution">
    <text evidence="1">The sequence shown here is derived from an EMBL/GenBank/DDBJ whole genome shotgun (WGS) entry which is preliminary data.</text>
</comment>
<dbReference type="AlphaFoldDB" id="A0AAW1P034"/>
<name>A0AAW1P034_9CHLO</name>
<protein>
    <submittedName>
        <fullName evidence="1">Uncharacterized protein</fullName>
    </submittedName>
</protein>
<dbReference type="EMBL" id="JALJOR010000023">
    <property type="protein sequence ID" value="KAK9803151.1"/>
    <property type="molecule type" value="Genomic_DNA"/>
</dbReference>
<evidence type="ECO:0000313" key="1">
    <source>
        <dbReference type="EMBL" id="KAK9803151.1"/>
    </source>
</evidence>
<sequence>MLSSISNQQPTIPLDETGVDLALLIKHLLSSGEHTQLEPSDLRTLLRMADKYNMADLLVRLDILLAGRVVAGEMALPAVNCVMEEATYDGSIQKYHMGLPNSSVVVGVGFLREATPFCVKWLSESCFGLSLDWSGTSDGEVVTGVGEERCFVWAEELHWQERGKGVAG</sequence>
<keyword evidence="2" id="KW-1185">Reference proteome</keyword>
<dbReference type="Proteomes" id="UP001489004">
    <property type="component" value="Unassembled WGS sequence"/>
</dbReference>
<gene>
    <name evidence="1" type="ORF">WJX72_003586</name>
</gene>